<feature type="domain" description="Large ribosomal subunit protein uL5 C-terminal" evidence="6">
    <location>
        <begin position="79"/>
        <end position="172"/>
    </location>
</feature>
<dbReference type="GO" id="GO:0005840">
    <property type="term" value="C:ribosome"/>
    <property type="evidence" value="ECO:0007669"/>
    <property type="project" value="UniProtKB-KW"/>
</dbReference>
<dbReference type="PANTHER" id="PTHR11994">
    <property type="entry name" value="60S RIBOSOMAL PROTEIN L11-RELATED"/>
    <property type="match status" value="1"/>
</dbReference>
<gene>
    <name evidence="7" type="primary">rpl5</name>
</gene>
<sequence length="174" mass="20340">MIKKHYEKITRPDLILKNKYKNIMEIPSIKKISVNITVDSKNRVIEPLMVLELITGQKAKVLKAKKSISSFNLRKDMYIACKVTLQKKNMYNFINKLINIVLPKIREFKGFSVDNIDSQNNYTLSIKNMSIFPEIEYQFDIFNKIYGMDITIVTNSKNTQETRMLLTSLQLPLK</sequence>
<dbReference type="RefSeq" id="NP_066313.1">
    <property type="nucleotide sequence ID" value="NC_002553.1"/>
</dbReference>
<reference evidence="7" key="1">
    <citation type="submission" date="2000-08" db="EMBL/GenBank/DDBJ databases">
        <title>Comparative analysis of mitochondrial genomes of the ancient jakobid protists.</title>
        <authorList>
            <person name="Burger G."/>
            <person name="O'Kelly C.J."/>
            <person name="Gray W.M."/>
        </authorList>
    </citation>
    <scope>NUCLEOTIDE SEQUENCE</scope>
    <source>
        <strain evidence="7">ATCC 50310</strain>
    </source>
</reference>
<dbReference type="EMBL" id="AF295546">
    <property type="protein sequence ID" value="AAG13680.1"/>
    <property type="molecule type" value="Genomic_DNA"/>
</dbReference>
<dbReference type="FunFam" id="3.30.1440.10:FF:000001">
    <property type="entry name" value="50S ribosomal protein L5"/>
    <property type="match status" value="1"/>
</dbReference>
<organism evidence="7">
    <name type="scientific">Malawimonas jakobiformis</name>
    <name type="common">Flagellated protozoan</name>
    <dbReference type="NCBI Taxonomy" id="136089"/>
    <lineage>
        <taxon>Eukaryota</taxon>
        <taxon>Malawimonadida</taxon>
        <taxon>Malawimonadidae</taxon>
        <taxon>Malawimonas</taxon>
    </lineage>
</organism>
<evidence type="ECO:0000313" key="7">
    <source>
        <dbReference type="EMBL" id="AAG13680.1"/>
    </source>
</evidence>
<dbReference type="Pfam" id="PF00673">
    <property type="entry name" value="Ribosomal_L5_C"/>
    <property type="match status" value="1"/>
</dbReference>
<dbReference type="SUPFAM" id="SSF55282">
    <property type="entry name" value="RL5-like"/>
    <property type="match status" value="1"/>
</dbReference>
<dbReference type="InterPro" id="IPR031310">
    <property type="entry name" value="Ribosomal_uL5_N"/>
</dbReference>
<name>Q9G893_MALJA</name>
<dbReference type="GO" id="GO:1990904">
    <property type="term" value="C:ribonucleoprotein complex"/>
    <property type="evidence" value="ECO:0007669"/>
    <property type="project" value="UniProtKB-KW"/>
</dbReference>
<evidence type="ECO:0000259" key="5">
    <source>
        <dbReference type="Pfam" id="PF00281"/>
    </source>
</evidence>
<dbReference type="AlphaFoldDB" id="Q9G893"/>
<keyword evidence="7" id="KW-0496">Mitochondrion</keyword>
<keyword evidence="3 4" id="KW-0687">Ribonucleoprotein</keyword>
<dbReference type="Gene3D" id="3.30.1440.10">
    <property type="match status" value="1"/>
</dbReference>
<dbReference type="PIRSF" id="PIRSF002161">
    <property type="entry name" value="Ribosomal_L5"/>
    <property type="match status" value="1"/>
</dbReference>
<evidence type="ECO:0000256" key="1">
    <source>
        <dbReference type="ARBA" id="ARBA00008553"/>
    </source>
</evidence>
<dbReference type="InterPro" id="IPR022803">
    <property type="entry name" value="Ribosomal_uL5_dom_sf"/>
</dbReference>
<comment type="similarity">
    <text evidence="1 4">Belongs to the universal ribosomal protein uL5 family.</text>
</comment>
<geneLocation type="mitochondrion" evidence="7"/>
<keyword evidence="2 4" id="KW-0689">Ribosomal protein</keyword>
<dbReference type="Pfam" id="PF00281">
    <property type="entry name" value="Ribosomal_L5"/>
    <property type="match status" value="1"/>
</dbReference>
<evidence type="ECO:0000259" key="6">
    <source>
        <dbReference type="Pfam" id="PF00673"/>
    </source>
</evidence>
<evidence type="ECO:0000256" key="4">
    <source>
        <dbReference type="RuleBase" id="RU003930"/>
    </source>
</evidence>
<evidence type="ECO:0000256" key="2">
    <source>
        <dbReference type="ARBA" id="ARBA00022980"/>
    </source>
</evidence>
<feature type="domain" description="Large ribosomal subunit protein uL5 N-terminal" evidence="5">
    <location>
        <begin position="22"/>
        <end position="74"/>
    </location>
</feature>
<protein>
    <submittedName>
        <fullName evidence="7">Ribosomal protein L5</fullName>
    </submittedName>
</protein>
<accession>Q9G893</accession>
<dbReference type="InterPro" id="IPR031309">
    <property type="entry name" value="Ribosomal_uL5_C"/>
</dbReference>
<dbReference type="InterPro" id="IPR002132">
    <property type="entry name" value="Ribosomal_uL5"/>
</dbReference>
<dbReference type="GeneID" id="801298"/>
<dbReference type="GO" id="GO:0003735">
    <property type="term" value="F:structural constituent of ribosome"/>
    <property type="evidence" value="ECO:0007669"/>
    <property type="project" value="InterPro"/>
</dbReference>
<evidence type="ECO:0000256" key="3">
    <source>
        <dbReference type="ARBA" id="ARBA00023274"/>
    </source>
</evidence>
<proteinExistence type="inferred from homology"/>
<dbReference type="GO" id="GO:0006412">
    <property type="term" value="P:translation"/>
    <property type="evidence" value="ECO:0007669"/>
    <property type="project" value="InterPro"/>
</dbReference>